<keyword evidence="2" id="KW-1185">Reference proteome</keyword>
<organism evidence="1 2">
    <name type="scientific">Radiobacillus deserti</name>
    <dbReference type="NCBI Taxonomy" id="2594883"/>
    <lineage>
        <taxon>Bacteria</taxon>
        <taxon>Bacillati</taxon>
        <taxon>Bacillota</taxon>
        <taxon>Bacilli</taxon>
        <taxon>Bacillales</taxon>
        <taxon>Bacillaceae</taxon>
        <taxon>Radiobacillus</taxon>
    </lineage>
</organism>
<dbReference type="EMBL" id="CP041666">
    <property type="protein sequence ID" value="QDP39313.1"/>
    <property type="molecule type" value="Genomic_DNA"/>
</dbReference>
<sequence length="150" mass="18169">MKFTVEYVPLHKIKTDLSVKVTERMKRLRMFMWDCMHVLVVKKDKKSDSFTLVSGENRFEYLKKHTNQTYVPCIIDVEHKKSKYPFLQKELEDYPMIPKGLSIIRTFLKEEPRFRELSRLDQLKVLMLGVRYKKTVLETMKRTVYHLHKK</sequence>
<protein>
    <recommendedName>
        <fullName evidence="3">ParB/Sulfiredoxin domain-containing protein</fullName>
    </recommendedName>
</protein>
<dbReference type="Gene3D" id="3.90.1530.10">
    <property type="entry name" value="Conserved hypothetical protein from pyrococcus furiosus pfu- 392566-001, ParB domain"/>
    <property type="match status" value="1"/>
</dbReference>
<reference evidence="1 2" key="1">
    <citation type="submission" date="2019-07" db="EMBL/GenBank/DDBJ databases">
        <authorList>
            <person name="Li J."/>
        </authorList>
    </citation>
    <scope>NUCLEOTIDE SEQUENCE [LARGE SCALE GENOMIC DNA]</scope>
    <source>
        <strain evidence="1 2">TKL69</strain>
    </source>
</reference>
<dbReference type="KEGG" id="aqt:FN924_03360"/>
<dbReference type="RefSeq" id="WP_143892063.1">
    <property type="nucleotide sequence ID" value="NZ_CP041666.1"/>
</dbReference>
<gene>
    <name evidence="1" type="ORF">FN924_03360</name>
</gene>
<proteinExistence type="predicted"/>
<evidence type="ECO:0000313" key="1">
    <source>
        <dbReference type="EMBL" id="QDP39313.1"/>
    </source>
</evidence>
<evidence type="ECO:0000313" key="2">
    <source>
        <dbReference type="Proteomes" id="UP000315215"/>
    </source>
</evidence>
<accession>A0A516KD24</accession>
<dbReference type="Proteomes" id="UP000315215">
    <property type="component" value="Chromosome"/>
</dbReference>
<dbReference type="AlphaFoldDB" id="A0A516KD24"/>
<evidence type="ECO:0008006" key="3">
    <source>
        <dbReference type="Google" id="ProtNLM"/>
    </source>
</evidence>
<dbReference type="OrthoDB" id="2989488at2"/>
<name>A0A516KD24_9BACI</name>